<dbReference type="SUPFAM" id="SSF52172">
    <property type="entry name" value="CheY-like"/>
    <property type="match status" value="1"/>
</dbReference>
<gene>
    <name evidence="1" type="ORF">Lmac_0861</name>
</gene>
<protein>
    <submittedName>
        <fullName evidence="1">Response regulator receiver</fullName>
    </submittedName>
</protein>
<dbReference type="OrthoDB" id="5639780at2"/>
<dbReference type="Proteomes" id="UP000054908">
    <property type="component" value="Unassembled WGS sequence"/>
</dbReference>
<dbReference type="EMBL" id="LNYL01000022">
    <property type="protein sequence ID" value="KTD29686.1"/>
    <property type="molecule type" value="Genomic_DNA"/>
</dbReference>
<evidence type="ECO:0000313" key="1">
    <source>
        <dbReference type="EMBL" id="KTD29686.1"/>
    </source>
</evidence>
<organism evidence="1 2">
    <name type="scientific">Legionella maceachernii</name>
    <dbReference type="NCBI Taxonomy" id="466"/>
    <lineage>
        <taxon>Bacteria</taxon>
        <taxon>Pseudomonadati</taxon>
        <taxon>Pseudomonadota</taxon>
        <taxon>Gammaproteobacteria</taxon>
        <taxon>Legionellales</taxon>
        <taxon>Legionellaceae</taxon>
        <taxon>Legionella</taxon>
    </lineage>
</organism>
<dbReference type="STRING" id="466.Lmac_0861"/>
<proteinExistence type="predicted"/>
<name>A0A0W0WCF6_9GAMM</name>
<dbReference type="Gene3D" id="3.40.50.2300">
    <property type="match status" value="1"/>
</dbReference>
<reference evidence="1 2" key="1">
    <citation type="submission" date="2015-11" db="EMBL/GenBank/DDBJ databases">
        <title>Genomic analysis of 38 Legionella species identifies large and diverse effector repertoires.</title>
        <authorList>
            <person name="Burstein D."/>
            <person name="Amaro F."/>
            <person name="Zusman T."/>
            <person name="Lifshitz Z."/>
            <person name="Cohen O."/>
            <person name="Gilbert J.A."/>
            <person name="Pupko T."/>
            <person name="Shuman H.A."/>
            <person name="Segal G."/>
        </authorList>
    </citation>
    <scope>NUCLEOTIDE SEQUENCE [LARGE SCALE GENOMIC DNA]</scope>
    <source>
        <strain evidence="1 2">PX-1-G2-E2</strain>
    </source>
</reference>
<sequence>MWHRFNLLVIEPTLEGRIVLRSHLEKLNYSVDFAWDIESTLTQTDTKFYDFILIDEKLDTQISCSKLIDSLHRKSKLNQETPIVFLYSSSNLEQPKSEQCHSFRRPVTGNDVLELMEFLLKLKLLSA</sequence>
<dbReference type="AlphaFoldDB" id="A0A0W0WCF6"/>
<dbReference type="InterPro" id="IPR011006">
    <property type="entry name" value="CheY-like_superfamily"/>
</dbReference>
<dbReference type="RefSeq" id="WP_058451672.1">
    <property type="nucleotide sequence ID" value="NZ_CAAAIB010000015.1"/>
</dbReference>
<dbReference type="PATRIC" id="fig|466.6.peg.919"/>
<comment type="caution">
    <text evidence="1">The sequence shown here is derived from an EMBL/GenBank/DDBJ whole genome shotgun (WGS) entry which is preliminary data.</text>
</comment>
<keyword evidence="2" id="KW-1185">Reference proteome</keyword>
<evidence type="ECO:0000313" key="2">
    <source>
        <dbReference type="Proteomes" id="UP000054908"/>
    </source>
</evidence>
<accession>A0A0W0WCF6</accession>